<accession>A0A844YV75</accession>
<organism evidence="1 2">
    <name type="scientific">Alteraurantiacibacter buctensis</name>
    <dbReference type="NCBI Taxonomy" id="1503981"/>
    <lineage>
        <taxon>Bacteria</taxon>
        <taxon>Pseudomonadati</taxon>
        <taxon>Pseudomonadota</taxon>
        <taxon>Alphaproteobacteria</taxon>
        <taxon>Sphingomonadales</taxon>
        <taxon>Erythrobacteraceae</taxon>
        <taxon>Alteraurantiacibacter</taxon>
    </lineage>
</organism>
<gene>
    <name evidence="1" type="ORF">GRI99_01900</name>
</gene>
<dbReference type="GO" id="GO:0032259">
    <property type="term" value="P:methylation"/>
    <property type="evidence" value="ECO:0007669"/>
    <property type="project" value="UniProtKB-KW"/>
</dbReference>
<keyword evidence="2" id="KW-1185">Reference proteome</keyword>
<dbReference type="AlphaFoldDB" id="A0A844YV75"/>
<comment type="caution">
    <text evidence="1">The sequence shown here is derived from an EMBL/GenBank/DDBJ whole genome shotgun (WGS) entry which is preliminary data.</text>
</comment>
<dbReference type="Pfam" id="PF13489">
    <property type="entry name" value="Methyltransf_23"/>
    <property type="match status" value="1"/>
</dbReference>
<dbReference type="Gene3D" id="3.40.50.150">
    <property type="entry name" value="Vaccinia Virus protein VP39"/>
    <property type="match status" value="1"/>
</dbReference>
<evidence type="ECO:0000313" key="1">
    <source>
        <dbReference type="EMBL" id="MXO70384.1"/>
    </source>
</evidence>
<name>A0A844YV75_9SPHN</name>
<dbReference type="EMBL" id="WTYV01000001">
    <property type="protein sequence ID" value="MXO70384.1"/>
    <property type="molecule type" value="Genomic_DNA"/>
</dbReference>
<evidence type="ECO:0000313" key="2">
    <source>
        <dbReference type="Proteomes" id="UP000466966"/>
    </source>
</evidence>
<sequence length="259" mass="28270">MITAAALDRDAGVARAIARVEGFNPASNGAYIRYHRQRCIDDVAQLASAFPGARILNVGGRPYLFEAIAQVAGLTVDTLDIAPDRDAATIADLGLSVRCVDIEHAAQRQVLDLSPYDVVCMAEIFEHLRIDLVGTFRDLAGAMRPDAVLYLTTPNFYYAPNFLKMLATGRSGPHLVSEWNKLAGVGHMGHVREYAAGELAEFFRFTGFAVDRLIRRTTNPQALLGGGIKQVPGRLLARGMTGLSDRFAQELVFILRPAR</sequence>
<dbReference type="OrthoDB" id="7537532at2"/>
<dbReference type="GO" id="GO:0008168">
    <property type="term" value="F:methyltransferase activity"/>
    <property type="evidence" value="ECO:0007669"/>
    <property type="project" value="UniProtKB-KW"/>
</dbReference>
<dbReference type="Proteomes" id="UP000466966">
    <property type="component" value="Unassembled WGS sequence"/>
</dbReference>
<dbReference type="InterPro" id="IPR029063">
    <property type="entry name" value="SAM-dependent_MTases_sf"/>
</dbReference>
<protein>
    <submittedName>
        <fullName evidence="1">Methyltransferase domain-containing protein</fullName>
    </submittedName>
</protein>
<dbReference type="SUPFAM" id="SSF53335">
    <property type="entry name" value="S-adenosyl-L-methionine-dependent methyltransferases"/>
    <property type="match status" value="1"/>
</dbReference>
<keyword evidence="1" id="KW-0808">Transferase</keyword>
<keyword evidence="1" id="KW-0489">Methyltransferase</keyword>
<proteinExistence type="predicted"/>
<dbReference type="RefSeq" id="WP_160770308.1">
    <property type="nucleotide sequence ID" value="NZ_WTYV01000001.1"/>
</dbReference>
<reference evidence="1 2" key="1">
    <citation type="submission" date="2019-12" db="EMBL/GenBank/DDBJ databases">
        <title>Genomic-based taxomic classification of the family Erythrobacteraceae.</title>
        <authorList>
            <person name="Xu L."/>
        </authorList>
    </citation>
    <scope>NUCLEOTIDE SEQUENCE [LARGE SCALE GENOMIC DNA]</scope>
    <source>
        <strain evidence="1 2">M0322</strain>
    </source>
</reference>